<evidence type="ECO:0000313" key="1">
    <source>
        <dbReference type="EMBL" id="JAH07989.1"/>
    </source>
</evidence>
<protein>
    <submittedName>
        <fullName evidence="1">Uncharacterized protein</fullName>
    </submittedName>
</protein>
<dbReference type="EMBL" id="GBXM01100588">
    <property type="protein sequence ID" value="JAH07989.1"/>
    <property type="molecule type" value="Transcribed_RNA"/>
</dbReference>
<proteinExistence type="predicted"/>
<name>A0A0E9PU15_ANGAN</name>
<organism evidence="1">
    <name type="scientific">Anguilla anguilla</name>
    <name type="common">European freshwater eel</name>
    <name type="synonym">Muraena anguilla</name>
    <dbReference type="NCBI Taxonomy" id="7936"/>
    <lineage>
        <taxon>Eukaryota</taxon>
        <taxon>Metazoa</taxon>
        <taxon>Chordata</taxon>
        <taxon>Craniata</taxon>
        <taxon>Vertebrata</taxon>
        <taxon>Euteleostomi</taxon>
        <taxon>Actinopterygii</taxon>
        <taxon>Neopterygii</taxon>
        <taxon>Teleostei</taxon>
        <taxon>Anguilliformes</taxon>
        <taxon>Anguillidae</taxon>
        <taxon>Anguilla</taxon>
    </lineage>
</organism>
<sequence length="62" mass="6775">MSFLLRGDSVTHSTTMLPRLTILISKIAMGFLKTIADQSLCLTSGVIDSPFHTLLCTFMSLV</sequence>
<accession>A0A0E9PU15</accession>
<dbReference type="AlphaFoldDB" id="A0A0E9PU15"/>
<reference evidence="1" key="1">
    <citation type="submission" date="2014-11" db="EMBL/GenBank/DDBJ databases">
        <authorList>
            <person name="Amaro Gonzalez C."/>
        </authorList>
    </citation>
    <scope>NUCLEOTIDE SEQUENCE</scope>
</reference>
<dbReference type="EMBL" id="GBXM01104153">
    <property type="protein sequence ID" value="JAH04424.1"/>
    <property type="molecule type" value="Transcribed_RNA"/>
</dbReference>
<reference evidence="1" key="2">
    <citation type="journal article" date="2015" name="Fish Shellfish Immunol.">
        <title>Early steps in the European eel (Anguilla anguilla)-Vibrio vulnificus interaction in the gills: Role of the RtxA13 toxin.</title>
        <authorList>
            <person name="Callol A."/>
            <person name="Pajuelo D."/>
            <person name="Ebbesson L."/>
            <person name="Teles M."/>
            <person name="MacKenzie S."/>
            <person name="Amaro C."/>
        </authorList>
    </citation>
    <scope>NUCLEOTIDE SEQUENCE</scope>
</reference>